<evidence type="ECO:0000313" key="1">
    <source>
        <dbReference type="EMBL" id="KAA9135270.1"/>
    </source>
</evidence>
<dbReference type="InterPro" id="IPR019933">
    <property type="entry name" value="DivIVA_domain"/>
</dbReference>
<proteinExistence type="predicted"/>
<dbReference type="Gene3D" id="6.10.250.660">
    <property type="match status" value="1"/>
</dbReference>
<dbReference type="AlphaFoldDB" id="A0A5N0TJM7"/>
<gene>
    <name evidence="1" type="ORF">F6B40_04805</name>
</gene>
<organism evidence="1 2">
    <name type="scientific">Microbacterium caowuchunii</name>
    <dbReference type="NCBI Taxonomy" id="2614638"/>
    <lineage>
        <taxon>Bacteria</taxon>
        <taxon>Bacillati</taxon>
        <taxon>Actinomycetota</taxon>
        <taxon>Actinomycetes</taxon>
        <taxon>Micrococcales</taxon>
        <taxon>Microbacteriaceae</taxon>
        <taxon>Microbacterium</taxon>
    </lineage>
</organism>
<name>A0A5N0TJM7_9MICO</name>
<evidence type="ECO:0000313" key="2">
    <source>
        <dbReference type="Proteomes" id="UP000326838"/>
    </source>
</evidence>
<reference evidence="2" key="1">
    <citation type="submission" date="2019-09" db="EMBL/GenBank/DDBJ databases">
        <title>Mumia zhuanghuii sp. nov. isolated from the intestinal contents of plateau pika (Ochotona curzoniae) in the Qinghai-Tibet plateau of China.</title>
        <authorList>
            <person name="Tian Z."/>
        </authorList>
    </citation>
    <scope>NUCLEOTIDE SEQUENCE [LARGE SCALE GENOMIC DNA]</scope>
    <source>
        <strain evidence="2">L-033</strain>
    </source>
</reference>
<dbReference type="Proteomes" id="UP000326838">
    <property type="component" value="Unassembled WGS sequence"/>
</dbReference>
<sequence length="186" mass="20602">MEPVHDSFRRVHGREKGYEPAEVDAFLDRARASFEMETTDGEPVTAAAVRDASFALVRGGYSVAAVDAALGRVEDAFAAQERADAIARLGARAWVEKQRTDAQEILDRLSRPPRNRFDRVSAIRYGYRVEEVDLVADKIARYLADGTGVSVEQVRSVAFRMQRGGYREVQVDALLDAVIEIMLAVG</sequence>
<dbReference type="RefSeq" id="WP_150892625.1">
    <property type="nucleotide sequence ID" value="NZ_VYUY01000006.1"/>
</dbReference>
<keyword evidence="2" id="KW-1185">Reference proteome</keyword>
<dbReference type="InterPro" id="IPR019932">
    <property type="entry name" value="CHP03543"/>
</dbReference>
<dbReference type="NCBIfam" id="TIGR03543">
    <property type="entry name" value="divI1A_rptt_fam"/>
    <property type="match status" value="1"/>
</dbReference>
<comment type="caution">
    <text evidence="1">The sequence shown here is derived from an EMBL/GenBank/DDBJ whole genome shotgun (WGS) entry which is preliminary data.</text>
</comment>
<accession>A0A5N0TJM7</accession>
<protein>
    <submittedName>
        <fullName evidence="1">DivIVA domain-containing protein</fullName>
    </submittedName>
</protein>
<dbReference type="EMBL" id="VYUY01000006">
    <property type="protein sequence ID" value="KAA9135270.1"/>
    <property type="molecule type" value="Genomic_DNA"/>
</dbReference>
<dbReference type="NCBIfam" id="TIGR03544">
    <property type="entry name" value="DivI1A_domain"/>
    <property type="match status" value="3"/>
</dbReference>